<dbReference type="Proteomes" id="UP000179145">
    <property type="component" value="Chromosome"/>
</dbReference>
<dbReference type="AlphaFoldDB" id="A0A1D8UX42"/>
<accession>A0A1D8UX42</accession>
<dbReference type="OrthoDB" id="7225166at2"/>
<sequence length="119" mass="12415">MRRFALFAVPFFLLSACAQEKPRASQSVAARPHAKIPPQDFAPGLAEETPPANEAQLVNDPSAPLNTPLCGTALREAAQTGTGIYSNGLAVGNPCTQNACFQPLTGTFISASGARSVCR</sequence>
<protein>
    <submittedName>
        <fullName evidence="1">Uncharacterized protein</fullName>
    </submittedName>
</protein>
<dbReference type="KEGG" id="kba:A0U89_09410"/>
<proteinExistence type="predicted"/>
<dbReference type="STRING" id="153496.A0U89_09410"/>
<reference evidence="1 2" key="1">
    <citation type="journal article" date="2016" name="Microb. Cell Fact.">
        <title>Dissection of exopolysaccharide biosynthesis in Kozakia baliensis.</title>
        <authorList>
            <person name="Brandt J.U."/>
            <person name="Jakob F."/>
            <person name="Behr J."/>
            <person name="Geissler A.J."/>
            <person name="Vogel R.F."/>
        </authorList>
    </citation>
    <scope>NUCLEOTIDE SEQUENCE [LARGE SCALE GENOMIC DNA]</scope>
    <source>
        <strain evidence="1 2">DSM 14400</strain>
    </source>
</reference>
<keyword evidence="2" id="KW-1185">Reference proteome</keyword>
<evidence type="ECO:0000313" key="2">
    <source>
        <dbReference type="Proteomes" id="UP000179145"/>
    </source>
</evidence>
<dbReference type="EMBL" id="CP014674">
    <property type="protein sequence ID" value="AOX18248.1"/>
    <property type="molecule type" value="Genomic_DNA"/>
</dbReference>
<name>A0A1D8UX42_9PROT</name>
<gene>
    <name evidence="1" type="ORF">A0U89_09410</name>
</gene>
<dbReference type="RefSeq" id="WP_070403748.1">
    <property type="nucleotide sequence ID" value="NZ_BJVW01000001.1"/>
</dbReference>
<organism evidence="1 2">
    <name type="scientific">Kozakia baliensis</name>
    <dbReference type="NCBI Taxonomy" id="153496"/>
    <lineage>
        <taxon>Bacteria</taxon>
        <taxon>Pseudomonadati</taxon>
        <taxon>Pseudomonadota</taxon>
        <taxon>Alphaproteobacteria</taxon>
        <taxon>Acetobacterales</taxon>
        <taxon>Acetobacteraceae</taxon>
        <taxon>Kozakia</taxon>
    </lineage>
</organism>
<dbReference type="PROSITE" id="PS51257">
    <property type="entry name" value="PROKAR_LIPOPROTEIN"/>
    <property type="match status" value="1"/>
</dbReference>
<evidence type="ECO:0000313" key="1">
    <source>
        <dbReference type="EMBL" id="AOX18248.1"/>
    </source>
</evidence>